<protein>
    <submittedName>
        <fullName evidence="1">Uncharacterized protein</fullName>
    </submittedName>
</protein>
<sequence length="313" mass="35312">MDYTALSSRDIAVALQQIAHSTTSHHARLIALFQLLLPAAPTHLPLIYHTPRRQAPINRLVLSVTAKSGIYSLLTPQTAVFLHRPWDLDRRRLTPSTLVLTSHQRLDELLTTGHNTPLLHRLGCADPMVPITGYKNDPERKMGLVARLPSSHQPLAHWIQRITSEFQGLESTAVQDPSVVPRFLACMNAFEPTLIDQSIAAAQSISSEPVSPAQLVYLTGQSRPLGATYAERLGMPVLCTGHRRAEVWAVNWLAQIAREVLGWEVLVVDEEREEEEMQKRKREERESLRKAMSYVLYVLPFEAYRNVVLSRID</sequence>
<reference evidence="1" key="1">
    <citation type="submission" date="2023-04" db="EMBL/GenBank/DDBJ databases">
        <title>Draft Genome sequencing of Naganishia species isolated from polar environments using Oxford Nanopore Technology.</title>
        <authorList>
            <person name="Leo P."/>
            <person name="Venkateswaran K."/>
        </authorList>
    </citation>
    <scope>NUCLEOTIDE SEQUENCE</scope>
    <source>
        <strain evidence="1">MNA-CCFEE 5262</strain>
    </source>
</reference>
<proteinExistence type="predicted"/>
<organism evidence="1 2">
    <name type="scientific">Naganishia adeliensis</name>
    <dbReference type="NCBI Taxonomy" id="92952"/>
    <lineage>
        <taxon>Eukaryota</taxon>
        <taxon>Fungi</taxon>
        <taxon>Dikarya</taxon>
        <taxon>Basidiomycota</taxon>
        <taxon>Agaricomycotina</taxon>
        <taxon>Tremellomycetes</taxon>
        <taxon>Filobasidiales</taxon>
        <taxon>Filobasidiaceae</taxon>
        <taxon>Naganishia</taxon>
    </lineage>
</organism>
<dbReference type="EMBL" id="JASBWS010000053">
    <property type="protein sequence ID" value="KAJ9104401.1"/>
    <property type="molecule type" value="Genomic_DNA"/>
</dbReference>
<accession>A0ACC2W040</accession>
<name>A0ACC2W040_9TREE</name>
<gene>
    <name evidence="1" type="ORF">QFC20_004537</name>
</gene>
<comment type="caution">
    <text evidence="1">The sequence shown here is derived from an EMBL/GenBank/DDBJ whole genome shotgun (WGS) entry which is preliminary data.</text>
</comment>
<evidence type="ECO:0000313" key="1">
    <source>
        <dbReference type="EMBL" id="KAJ9104401.1"/>
    </source>
</evidence>
<evidence type="ECO:0000313" key="2">
    <source>
        <dbReference type="Proteomes" id="UP001230649"/>
    </source>
</evidence>
<keyword evidence="2" id="KW-1185">Reference proteome</keyword>
<dbReference type="Proteomes" id="UP001230649">
    <property type="component" value="Unassembled WGS sequence"/>
</dbReference>